<dbReference type="GO" id="GO:0005509">
    <property type="term" value="F:calcium ion binding"/>
    <property type="evidence" value="ECO:0007669"/>
    <property type="project" value="InterPro"/>
</dbReference>
<dbReference type="AlphaFoldDB" id="A0AAQ3LAJ0"/>
<gene>
    <name evidence="5" type="ORF">Cni_G28859</name>
</gene>
<evidence type="ECO:0000313" key="5">
    <source>
        <dbReference type="EMBL" id="WOL20057.1"/>
    </source>
</evidence>
<keyword evidence="6" id="KW-1185">Reference proteome</keyword>
<proteinExistence type="predicted"/>
<feature type="domain" description="EF-hand" evidence="4">
    <location>
        <begin position="135"/>
        <end position="169"/>
    </location>
</feature>
<dbReference type="PANTHER" id="PTHR10891">
    <property type="entry name" value="EF-HAND CALCIUM-BINDING DOMAIN CONTAINING PROTEIN"/>
    <property type="match status" value="1"/>
</dbReference>
<dbReference type="Gene3D" id="1.10.238.10">
    <property type="entry name" value="EF-hand"/>
    <property type="match status" value="2"/>
</dbReference>
<feature type="domain" description="EF-hand" evidence="4">
    <location>
        <begin position="21"/>
        <end position="56"/>
    </location>
</feature>
<dbReference type="SUPFAM" id="SSF47473">
    <property type="entry name" value="EF-hand"/>
    <property type="match status" value="1"/>
</dbReference>
<keyword evidence="2" id="KW-0677">Repeat</keyword>
<dbReference type="Pfam" id="PF13833">
    <property type="entry name" value="EF-hand_8"/>
    <property type="match status" value="1"/>
</dbReference>
<dbReference type="InterPro" id="IPR002048">
    <property type="entry name" value="EF_hand_dom"/>
</dbReference>
<dbReference type="CDD" id="cd00051">
    <property type="entry name" value="EFh"/>
    <property type="match status" value="1"/>
</dbReference>
<dbReference type="PROSITE" id="PS00018">
    <property type="entry name" value="EF_HAND_1"/>
    <property type="match status" value="3"/>
</dbReference>
<dbReference type="Proteomes" id="UP001327560">
    <property type="component" value="Chromosome 9"/>
</dbReference>
<accession>A0AAQ3LAJ0</accession>
<reference evidence="5 6" key="1">
    <citation type="submission" date="2023-10" db="EMBL/GenBank/DDBJ databases">
        <title>Chromosome-scale genome assembly provides insights into flower coloration mechanisms of Canna indica.</title>
        <authorList>
            <person name="Li C."/>
        </authorList>
    </citation>
    <scope>NUCLEOTIDE SEQUENCE [LARGE SCALE GENOMIC DNA]</scope>
    <source>
        <tissue evidence="5">Flower</tissue>
    </source>
</reference>
<dbReference type="InterPro" id="IPR039647">
    <property type="entry name" value="EF_hand_pair_protein_CML-like"/>
</dbReference>
<dbReference type="EMBL" id="CP136898">
    <property type="protein sequence ID" value="WOL20057.1"/>
    <property type="molecule type" value="Genomic_DNA"/>
</dbReference>
<dbReference type="Pfam" id="PF13499">
    <property type="entry name" value="EF-hand_7"/>
    <property type="match status" value="1"/>
</dbReference>
<dbReference type="InterPro" id="IPR011992">
    <property type="entry name" value="EF-hand-dom_pair"/>
</dbReference>
<dbReference type="FunFam" id="1.10.238.10:FF:000178">
    <property type="entry name" value="Calmodulin-2 A"/>
    <property type="match status" value="1"/>
</dbReference>
<feature type="domain" description="EF-hand" evidence="4">
    <location>
        <begin position="57"/>
        <end position="92"/>
    </location>
</feature>
<evidence type="ECO:0000313" key="6">
    <source>
        <dbReference type="Proteomes" id="UP001327560"/>
    </source>
</evidence>
<evidence type="ECO:0000256" key="2">
    <source>
        <dbReference type="ARBA" id="ARBA00022737"/>
    </source>
</evidence>
<keyword evidence="1" id="KW-0479">Metal-binding</keyword>
<dbReference type="PROSITE" id="PS50222">
    <property type="entry name" value="EF_HAND_2"/>
    <property type="match status" value="3"/>
</dbReference>
<evidence type="ECO:0000256" key="1">
    <source>
        <dbReference type="ARBA" id="ARBA00022723"/>
    </source>
</evidence>
<protein>
    <recommendedName>
        <fullName evidence="4">EF-hand domain-containing protein</fullName>
    </recommendedName>
</protein>
<keyword evidence="3" id="KW-0106">Calcium</keyword>
<dbReference type="SMART" id="SM00054">
    <property type="entry name" value="EFh"/>
    <property type="match status" value="3"/>
</dbReference>
<name>A0AAQ3LAJ0_9LILI</name>
<evidence type="ECO:0000259" key="4">
    <source>
        <dbReference type="PROSITE" id="PS50222"/>
    </source>
</evidence>
<dbReference type="InterPro" id="IPR018247">
    <property type="entry name" value="EF_Hand_1_Ca_BS"/>
</dbReference>
<sequence>MAPQPSQQSRASLSDDFEVLGYVNSMVEAFRAFDSNGDGLITCDELQGIMASLGYNPSAQEAQAMMRRGDTDRDGLLSLEEFLDMNTLELELGDDLALLLEAAAVTLGAAAQGGGEVTAEDLYRAVSGSLGNDGASMEDCLAIVSSLDVDGDGAVSVEDIKIIAQALLG</sequence>
<organism evidence="5 6">
    <name type="scientific">Canna indica</name>
    <name type="common">Indian-shot</name>
    <dbReference type="NCBI Taxonomy" id="4628"/>
    <lineage>
        <taxon>Eukaryota</taxon>
        <taxon>Viridiplantae</taxon>
        <taxon>Streptophyta</taxon>
        <taxon>Embryophyta</taxon>
        <taxon>Tracheophyta</taxon>
        <taxon>Spermatophyta</taxon>
        <taxon>Magnoliopsida</taxon>
        <taxon>Liliopsida</taxon>
        <taxon>Zingiberales</taxon>
        <taxon>Cannaceae</taxon>
        <taxon>Canna</taxon>
    </lineage>
</organism>
<evidence type="ECO:0000256" key="3">
    <source>
        <dbReference type="ARBA" id="ARBA00022837"/>
    </source>
</evidence>
<dbReference type="GO" id="GO:0043226">
    <property type="term" value="C:organelle"/>
    <property type="evidence" value="ECO:0007669"/>
    <property type="project" value="UniProtKB-ARBA"/>
</dbReference>